<proteinExistence type="predicted"/>
<protein>
    <submittedName>
        <fullName evidence="7">ETC complex I subunit</fullName>
    </submittedName>
</protein>
<dbReference type="PANTHER" id="PTHR12219">
    <property type="entry name" value="NADH-UBIQUINONE OXIDOREDUCTASE"/>
    <property type="match status" value="1"/>
</dbReference>
<dbReference type="EMBL" id="JAXCLW010000007">
    <property type="protein sequence ID" value="MDY0884995.1"/>
    <property type="molecule type" value="Genomic_DNA"/>
</dbReference>
<keyword evidence="2" id="KW-0813">Transport</keyword>
<reference evidence="7 8" key="1">
    <citation type="journal article" date="2016" name="Antonie Van Leeuwenhoek">
        <title>Dongia soli sp. nov., isolated from soil from Dokdo, Korea.</title>
        <authorList>
            <person name="Kim D.U."/>
            <person name="Lee H."/>
            <person name="Kim H."/>
            <person name="Kim S.G."/>
            <person name="Ka J.O."/>
        </authorList>
    </citation>
    <scope>NUCLEOTIDE SEQUENCE [LARGE SCALE GENOMIC DNA]</scope>
    <source>
        <strain evidence="7 8">D78</strain>
    </source>
</reference>
<dbReference type="InterPro" id="IPR038532">
    <property type="entry name" value="NDUFS4-like_sf"/>
</dbReference>
<evidence type="ECO:0000256" key="3">
    <source>
        <dbReference type="ARBA" id="ARBA00022660"/>
    </source>
</evidence>
<name>A0ABU5EF19_9PROT</name>
<evidence type="ECO:0000256" key="1">
    <source>
        <dbReference type="ARBA" id="ARBA00004370"/>
    </source>
</evidence>
<dbReference type="PANTHER" id="PTHR12219:SF8">
    <property type="entry name" value="NADH DEHYDROGENASE [UBIQUINONE] IRON-SULFUR PROTEIN 4, MITOCHONDRIAL"/>
    <property type="match status" value="1"/>
</dbReference>
<dbReference type="Proteomes" id="UP001279642">
    <property type="component" value="Unassembled WGS sequence"/>
</dbReference>
<keyword evidence="3" id="KW-0679">Respiratory chain</keyword>
<organism evidence="7 8">
    <name type="scientific">Dongia soli</name>
    <dbReference type="NCBI Taxonomy" id="600628"/>
    <lineage>
        <taxon>Bacteria</taxon>
        <taxon>Pseudomonadati</taxon>
        <taxon>Pseudomonadota</taxon>
        <taxon>Alphaproteobacteria</taxon>
        <taxon>Rhodospirillales</taxon>
        <taxon>Dongiaceae</taxon>
        <taxon>Dongia</taxon>
    </lineage>
</organism>
<comment type="caution">
    <text evidence="7">The sequence shown here is derived from an EMBL/GenBank/DDBJ whole genome shotgun (WGS) entry which is preliminary data.</text>
</comment>
<comment type="subcellular location">
    <subcellularLocation>
        <location evidence="1">Membrane</location>
    </subcellularLocation>
</comment>
<evidence type="ECO:0000313" key="8">
    <source>
        <dbReference type="Proteomes" id="UP001279642"/>
    </source>
</evidence>
<evidence type="ECO:0000256" key="5">
    <source>
        <dbReference type="ARBA" id="ARBA00022982"/>
    </source>
</evidence>
<evidence type="ECO:0000256" key="2">
    <source>
        <dbReference type="ARBA" id="ARBA00022448"/>
    </source>
</evidence>
<keyword evidence="4" id="KW-0809">Transit peptide</keyword>
<dbReference type="Pfam" id="PF04800">
    <property type="entry name" value="NDUS4"/>
    <property type="match status" value="1"/>
</dbReference>
<gene>
    <name evidence="7" type="ORF">SMD27_19280</name>
</gene>
<keyword evidence="5" id="KW-0249">Electron transport</keyword>
<evidence type="ECO:0000256" key="6">
    <source>
        <dbReference type="ARBA" id="ARBA00023136"/>
    </source>
</evidence>
<accession>A0ABU5EF19</accession>
<keyword evidence="6" id="KW-0472">Membrane</keyword>
<sequence length="101" mass="11693">MQVRIYQPAKTAMQSGRAQTRRWVLEFPPAAPRFADPLMGWTGSTDTQRQVKLNFDTREEAIAYAEKHGLAYQVELPQQPALQPKAYADNFKFDRIGRWTH</sequence>
<dbReference type="RefSeq" id="WP_320510069.1">
    <property type="nucleotide sequence ID" value="NZ_JAXCLW010000007.1"/>
</dbReference>
<evidence type="ECO:0000313" key="7">
    <source>
        <dbReference type="EMBL" id="MDY0884995.1"/>
    </source>
</evidence>
<dbReference type="InterPro" id="IPR006885">
    <property type="entry name" value="NADH_UbQ_FeS_4_mit-like"/>
</dbReference>
<dbReference type="Gene3D" id="3.30.160.190">
    <property type="entry name" value="atu1810 like domain"/>
    <property type="match status" value="1"/>
</dbReference>
<evidence type="ECO:0000256" key="4">
    <source>
        <dbReference type="ARBA" id="ARBA00022946"/>
    </source>
</evidence>
<keyword evidence="8" id="KW-1185">Reference proteome</keyword>